<dbReference type="RefSeq" id="WP_025294706.1">
    <property type="nucleotide sequence ID" value="NZ_CP006644.1"/>
</dbReference>
<dbReference type="eggNOG" id="ENOG5031C9V">
    <property type="taxonomic scope" value="Bacteria"/>
</dbReference>
<protein>
    <submittedName>
        <fullName evidence="2">Uncharacterized protein</fullName>
    </submittedName>
</protein>
<sequence length="91" mass="9205">MDTDIDQALARIGAQDTHPDLNGLEDRVLARIGARPKPALALGTTLGAAMFALALGVMSNTVPTGEARAATLAPFGAPSPLAPSSLLLGSR</sequence>
<dbReference type="OrthoDB" id="7392071at2"/>
<dbReference type="KEGG" id="ssan:NX02_24980"/>
<accession>W0AJZ1</accession>
<feature type="transmembrane region" description="Helical" evidence="1">
    <location>
        <begin position="39"/>
        <end position="58"/>
    </location>
</feature>
<dbReference type="AlphaFoldDB" id="W0AJZ1"/>
<keyword evidence="1" id="KW-1133">Transmembrane helix</keyword>
<dbReference type="STRING" id="1123269.NX02_24980"/>
<evidence type="ECO:0000313" key="2">
    <source>
        <dbReference type="EMBL" id="AHE56603.1"/>
    </source>
</evidence>
<keyword evidence="1" id="KW-0472">Membrane</keyword>
<dbReference type="PATRIC" id="fig|1123269.5.peg.4897"/>
<evidence type="ECO:0000256" key="1">
    <source>
        <dbReference type="SAM" id="Phobius"/>
    </source>
</evidence>
<gene>
    <name evidence="2" type="ORF">NX02_24980</name>
</gene>
<evidence type="ECO:0000313" key="3">
    <source>
        <dbReference type="Proteomes" id="UP000018851"/>
    </source>
</evidence>
<reference evidence="2 3" key="1">
    <citation type="submission" date="2013-07" db="EMBL/GenBank/DDBJ databases">
        <title>Completed genome of Sphingomonas sanxanigenens NX02.</title>
        <authorList>
            <person name="Ma T."/>
            <person name="Huang H."/>
            <person name="Wu M."/>
            <person name="Li X."/>
            <person name="Li G."/>
        </authorList>
    </citation>
    <scope>NUCLEOTIDE SEQUENCE [LARGE SCALE GENOMIC DNA]</scope>
    <source>
        <strain evidence="2 3">NX02</strain>
    </source>
</reference>
<dbReference type="EMBL" id="CP006644">
    <property type="protein sequence ID" value="AHE56603.1"/>
    <property type="molecule type" value="Genomic_DNA"/>
</dbReference>
<dbReference type="Proteomes" id="UP000018851">
    <property type="component" value="Chromosome"/>
</dbReference>
<keyword evidence="1" id="KW-0812">Transmembrane</keyword>
<keyword evidence="3" id="KW-1185">Reference proteome</keyword>
<dbReference type="HOGENOM" id="CLU_2425417_0_0_5"/>
<organism evidence="2 3">
    <name type="scientific">Sphingomonas sanxanigenens DSM 19645 = NX02</name>
    <dbReference type="NCBI Taxonomy" id="1123269"/>
    <lineage>
        <taxon>Bacteria</taxon>
        <taxon>Pseudomonadati</taxon>
        <taxon>Pseudomonadota</taxon>
        <taxon>Alphaproteobacteria</taxon>
        <taxon>Sphingomonadales</taxon>
        <taxon>Sphingomonadaceae</taxon>
        <taxon>Sphingomonas</taxon>
    </lineage>
</organism>
<name>W0AJZ1_9SPHN</name>
<proteinExistence type="predicted"/>